<organism evidence="7">
    <name type="scientific">Schizaphis graminum</name>
    <name type="common">Green bug aphid</name>
    <dbReference type="NCBI Taxonomy" id="13262"/>
    <lineage>
        <taxon>Eukaryota</taxon>
        <taxon>Metazoa</taxon>
        <taxon>Ecdysozoa</taxon>
        <taxon>Arthropoda</taxon>
        <taxon>Hexapoda</taxon>
        <taxon>Insecta</taxon>
        <taxon>Pterygota</taxon>
        <taxon>Neoptera</taxon>
        <taxon>Paraneoptera</taxon>
        <taxon>Hemiptera</taxon>
        <taxon>Sternorrhyncha</taxon>
        <taxon>Aphidomorpha</taxon>
        <taxon>Aphidoidea</taxon>
        <taxon>Aphididae</taxon>
        <taxon>Aphidini</taxon>
        <taxon>Schizaphis</taxon>
    </lineage>
</organism>
<feature type="domain" description="THAP-type" evidence="6">
    <location>
        <begin position="10"/>
        <end position="96"/>
    </location>
</feature>
<accession>A0A2S2PN30</accession>
<reference evidence="7" key="1">
    <citation type="submission" date="2018-04" db="EMBL/GenBank/DDBJ databases">
        <title>Transcriptome of Schizaphis graminum biotype I.</title>
        <authorList>
            <person name="Scully E.D."/>
            <person name="Geib S.M."/>
            <person name="Palmer N.A."/>
            <person name="Koch K."/>
            <person name="Bradshaw J."/>
            <person name="Heng-Moss T."/>
            <person name="Sarath G."/>
        </authorList>
    </citation>
    <scope>NUCLEOTIDE SEQUENCE</scope>
</reference>
<keyword evidence="7" id="KW-0808">Transferase</keyword>
<gene>
    <name evidence="7" type="primary">PRKRIR_24</name>
    <name evidence="7" type="ORF">g.29297</name>
</gene>
<sequence>MTEDIIYHSTGSKCALSFCKNIFMETGGEGQLSFFSFPKDPVRCAIWVENCDSKYLPKVAVHNLNRRYKLCSLHFEDRMFDFQKKRLLPNAVPTLFNSWFERFIL</sequence>
<dbReference type="EMBL" id="GGMR01018079">
    <property type="protein sequence ID" value="MBY30698.1"/>
    <property type="molecule type" value="Transcribed_RNA"/>
</dbReference>
<proteinExistence type="predicted"/>
<dbReference type="GO" id="GO:0008270">
    <property type="term" value="F:zinc ion binding"/>
    <property type="evidence" value="ECO:0007669"/>
    <property type="project" value="UniProtKB-KW"/>
</dbReference>
<dbReference type="GO" id="GO:0016301">
    <property type="term" value="F:kinase activity"/>
    <property type="evidence" value="ECO:0007669"/>
    <property type="project" value="UniProtKB-KW"/>
</dbReference>
<dbReference type="InterPro" id="IPR006612">
    <property type="entry name" value="THAP_Znf"/>
</dbReference>
<dbReference type="AlphaFoldDB" id="A0A2S2PN30"/>
<evidence type="ECO:0000256" key="2">
    <source>
        <dbReference type="ARBA" id="ARBA00022771"/>
    </source>
</evidence>
<dbReference type="SMART" id="SM00692">
    <property type="entry name" value="DM3"/>
    <property type="match status" value="1"/>
</dbReference>
<keyword evidence="4 5" id="KW-0238">DNA-binding</keyword>
<evidence type="ECO:0000313" key="7">
    <source>
        <dbReference type="EMBL" id="MBY30698.1"/>
    </source>
</evidence>
<keyword evidence="7" id="KW-0418">Kinase</keyword>
<keyword evidence="2 5" id="KW-0863">Zinc-finger</keyword>
<evidence type="ECO:0000256" key="5">
    <source>
        <dbReference type="PROSITE-ProRule" id="PRU00309"/>
    </source>
</evidence>
<dbReference type="SUPFAM" id="SSF57716">
    <property type="entry name" value="Glucocorticoid receptor-like (DNA-binding domain)"/>
    <property type="match status" value="1"/>
</dbReference>
<dbReference type="Pfam" id="PF05485">
    <property type="entry name" value="THAP"/>
    <property type="match status" value="1"/>
</dbReference>
<dbReference type="SMART" id="SM00980">
    <property type="entry name" value="THAP"/>
    <property type="match status" value="1"/>
</dbReference>
<keyword evidence="1" id="KW-0479">Metal-binding</keyword>
<dbReference type="GO" id="GO:0043565">
    <property type="term" value="F:sequence-specific DNA binding"/>
    <property type="evidence" value="ECO:0007669"/>
    <property type="project" value="InterPro"/>
</dbReference>
<keyword evidence="3" id="KW-0862">Zinc</keyword>
<evidence type="ECO:0000256" key="3">
    <source>
        <dbReference type="ARBA" id="ARBA00022833"/>
    </source>
</evidence>
<dbReference type="PANTHER" id="PTHR46600">
    <property type="entry name" value="THAP DOMAIN-CONTAINING"/>
    <property type="match status" value="1"/>
</dbReference>
<evidence type="ECO:0000256" key="1">
    <source>
        <dbReference type="ARBA" id="ARBA00022723"/>
    </source>
</evidence>
<dbReference type="InterPro" id="IPR026516">
    <property type="entry name" value="THAP1/10"/>
</dbReference>
<name>A0A2S2PN30_SCHGA</name>
<protein>
    <submittedName>
        <fullName evidence="7">Repressor of the inhibitor of the protein kinase</fullName>
    </submittedName>
</protein>
<evidence type="ECO:0000259" key="6">
    <source>
        <dbReference type="PROSITE" id="PS50950"/>
    </source>
</evidence>
<dbReference type="PANTHER" id="PTHR46600:SF11">
    <property type="entry name" value="THAP DOMAIN-CONTAINING PROTEIN 10"/>
    <property type="match status" value="1"/>
</dbReference>
<dbReference type="PROSITE" id="PS50950">
    <property type="entry name" value="ZF_THAP"/>
    <property type="match status" value="1"/>
</dbReference>
<evidence type="ECO:0000256" key="4">
    <source>
        <dbReference type="ARBA" id="ARBA00023125"/>
    </source>
</evidence>